<sequence>MPFYHDKQKSYPQETESRVIIRFQDCDPFRHLNNAKYFDYFFNAREDRVPQLYGYNIADVYKEYGTGWVIYNHQISYLRPAAVGEWVRIKSSIIHVDANTIVVEYYMLDDAKKELKTVLWSTMKYINPKNGKSTEHQPEVFDYLNTIKNNEVDFTEISFGDRIKAIKEKRHS</sequence>
<dbReference type="Gene3D" id="3.10.129.10">
    <property type="entry name" value="Hotdog Thioesterase"/>
    <property type="match status" value="1"/>
</dbReference>
<proteinExistence type="predicted"/>
<dbReference type="Pfam" id="PF13279">
    <property type="entry name" value="4HBT_2"/>
    <property type="match status" value="1"/>
</dbReference>
<organism evidence="1 2">
    <name type="scientific">Flammeovirga pectinis</name>
    <dbReference type="NCBI Taxonomy" id="2494373"/>
    <lineage>
        <taxon>Bacteria</taxon>
        <taxon>Pseudomonadati</taxon>
        <taxon>Bacteroidota</taxon>
        <taxon>Cytophagia</taxon>
        <taxon>Cytophagales</taxon>
        <taxon>Flammeovirgaceae</taxon>
        <taxon>Flammeovirga</taxon>
    </lineage>
</organism>
<protein>
    <submittedName>
        <fullName evidence="1">Acyl-CoA thioesterase</fullName>
    </submittedName>
</protein>
<keyword evidence="2" id="KW-1185">Reference proteome</keyword>
<dbReference type="KEGG" id="fll:EI427_09715"/>
<accession>A0A3Q9FN58</accession>
<dbReference type="SUPFAM" id="SSF54637">
    <property type="entry name" value="Thioesterase/thiol ester dehydrase-isomerase"/>
    <property type="match status" value="1"/>
</dbReference>
<dbReference type="AlphaFoldDB" id="A0A3Q9FN58"/>
<dbReference type="CDD" id="cd00586">
    <property type="entry name" value="4HBT"/>
    <property type="match status" value="1"/>
</dbReference>
<dbReference type="RefSeq" id="WP_126614077.1">
    <property type="nucleotide sequence ID" value="NZ_CP034562.1"/>
</dbReference>
<dbReference type="InterPro" id="IPR029069">
    <property type="entry name" value="HotDog_dom_sf"/>
</dbReference>
<dbReference type="EMBL" id="CP034562">
    <property type="protein sequence ID" value="AZQ62507.1"/>
    <property type="molecule type" value="Genomic_DNA"/>
</dbReference>
<evidence type="ECO:0000313" key="2">
    <source>
        <dbReference type="Proteomes" id="UP000267268"/>
    </source>
</evidence>
<dbReference type="OrthoDB" id="9791529at2"/>
<name>A0A3Q9FN58_9BACT</name>
<evidence type="ECO:0000313" key="1">
    <source>
        <dbReference type="EMBL" id="AZQ62507.1"/>
    </source>
</evidence>
<reference evidence="1 2" key="1">
    <citation type="submission" date="2018-12" db="EMBL/GenBank/DDBJ databases">
        <title>Flammeovirga pectinis sp. nov., isolated from the gut of the Korean scallop, Patinopecten yessoensis.</title>
        <authorList>
            <person name="Bae J.-W."/>
            <person name="Jeong Y.-S."/>
            <person name="Kang W."/>
        </authorList>
    </citation>
    <scope>NUCLEOTIDE SEQUENCE [LARGE SCALE GENOMIC DNA]</scope>
    <source>
        <strain evidence="1 2">L12M1</strain>
    </source>
</reference>
<gene>
    <name evidence="1" type="ORF">EI427_09715</name>
</gene>
<dbReference type="Proteomes" id="UP000267268">
    <property type="component" value="Chromosome 1"/>
</dbReference>